<name>A0A1Y5E4M3_COLPS</name>
<dbReference type="GO" id="GO:0000155">
    <property type="term" value="F:phosphorelay sensor kinase activity"/>
    <property type="evidence" value="ECO:0007669"/>
    <property type="project" value="InterPro"/>
</dbReference>
<dbReference type="FunFam" id="3.30.565.10:FF:000010">
    <property type="entry name" value="Sensor histidine kinase RcsC"/>
    <property type="match status" value="1"/>
</dbReference>
<evidence type="ECO:0000256" key="4">
    <source>
        <dbReference type="ARBA" id="ARBA00022679"/>
    </source>
</evidence>
<dbReference type="InterPro" id="IPR013767">
    <property type="entry name" value="PAS_fold"/>
</dbReference>
<dbReference type="InterPro" id="IPR036097">
    <property type="entry name" value="HisK_dim/P_sf"/>
</dbReference>
<evidence type="ECO:0000256" key="2">
    <source>
        <dbReference type="ARBA" id="ARBA00012438"/>
    </source>
</evidence>
<dbReference type="Gene3D" id="3.40.50.2300">
    <property type="match status" value="1"/>
</dbReference>
<comment type="catalytic activity">
    <reaction evidence="1">
        <text>ATP + protein L-histidine = ADP + protein N-phospho-L-histidine.</text>
        <dbReference type="EC" id="2.7.13.3"/>
    </reaction>
</comment>
<feature type="transmembrane region" description="Helical" evidence="8">
    <location>
        <begin position="16"/>
        <end position="38"/>
    </location>
</feature>
<dbReference type="SMART" id="SM00387">
    <property type="entry name" value="HATPase_c"/>
    <property type="match status" value="1"/>
</dbReference>
<organism evidence="12 13">
    <name type="scientific">Colwellia psychrerythraea</name>
    <name type="common">Vibrio psychroerythus</name>
    <dbReference type="NCBI Taxonomy" id="28229"/>
    <lineage>
        <taxon>Bacteria</taxon>
        <taxon>Pseudomonadati</taxon>
        <taxon>Pseudomonadota</taxon>
        <taxon>Gammaproteobacteria</taxon>
        <taxon>Alteromonadales</taxon>
        <taxon>Colwelliaceae</taxon>
        <taxon>Colwellia</taxon>
    </lineage>
</organism>
<dbReference type="Gene3D" id="3.30.450.20">
    <property type="entry name" value="PAS domain"/>
    <property type="match status" value="3"/>
</dbReference>
<evidence type="ECO:0000256" key="7">
    <source>
        <dbReference type="PROSITE-ProRule" id="PRU00169"/>
    </source>
</evidence>
<dbReference type="SMART" id="SM00388">
    <property type="entry name" value="HisKA"/>
    <property type="match status" value="1"/>
</dbReference>
<evidence type="ECO:0000256" key="1">
    <source>
        <dbReference type="ARBA" id="ARBA00000085"/>
    </source>
</evidence>
<evidence type="ECO:0000313" key="12">
    <source>
        <dbReference type="EMBL" id="OUR75607.1"/>
    </source>
</evidence>
<dbReference type="Pfam" id="PF00072">
    <property type="entry name" value="Response_reg"/>
    <property type="match status" value="1"/>
</dbReference>
<dbReference type="SUPFAM" id="SSF47384">
    <property type="entry name" value="Homodimeric domain of signal transducing histidine kinase"/>
    <property type="match status" value="1"/>
</dbReference>
<evidence type="ECO:0000256" key="8">
    <source>
        <dbReference type="SAM" id="Phobius"/>
    </source>
</evidence>
<gene>
    <name evidence="12" type="ORF">A9Q75_17525</name>
</gene>
<dbReference type="CDD" id="cd16922">
    <property type="entry name" value="HATPase_EvgS-ArcB-TorS-like"/>
    <property type="match status" value="1"/>
</dbReference>
<keyword evidence="8" id="KW-0812">Transmembrane</keyword>
<dbReference type="InterPro" id="IPR004358">
    <property type="entry name" value="Sig_transdc_His_kin-like_C"/>
</dbReference>
<keyword evidence="6" id="KW-0902">Two-component regulatory system</keyword>
<dbReference type="Gene3D" id="1.10.287.130">
    <property type="match status" value="1"/>
</dbReference>
<dbReference type="InterPro" id="IPR003594">
    <property type="entry name" value="HATPase_dom"/>
</dbReference>
<dbReference type="NCBIfam" id="TIGR00229">
    <property type="entry name" value="sensory_box"/>
    <property type="match status" value="1"/>
</dbReference>
<evidence type="ECO:0000259" key="9">
    <source>
        <dbReference type="PROSITE" id="PS50109"/>
    </source>
</evidence>
<evidence type="ECO:0000313" key="13">
    <source>
        <dbReference type="Proteomes" id="UP000243053"/>
    </source>
</evidence>
<dbReference type="InterPro" id="IPR036890">
    <property type="entry name" value="HATPase_C_sf"/>
</dbReference>
<dbReference type="SUPFAM" id="SSF52172">
    <property type="entry name" value="CheY-like"/>
    <property type="match status" value="1"/>
</dbReference>
<evidence type="ECO:0000256" key="3">
    <source>
        <dbReference type="ARBA" id="ARBA00022553"/>
    </source>
</evidence>
<dbReference type="SMART" id="SM00448">
    <property type="entry name" value="REC"/>
    <property type="match status" value="1"/>
</dbReference>
<dbReference type="InterPro" id="IPR035965">
    <property type="entry name" value="PAS-like_dom_sf"/>
</dbReference>
<dbReference type="PROSITE" id="PS50109">
    <property type="entry name" value="HIS_KIN"/>
    <property type="match status" value="1"/>
</dbReference>
<dbReference type="Gene3D" id="3.30.565.10">
    <property type="entry name" value="Histidine kinase-like ATPase, C-terminal domain"/>
    <property type="match status" value="1"/>
</dbReference>
<feature type="modified residue" description="4-aspartylphosphate" evidence="7">
    <location>
        <position position="1064"/>
    </location>
</feature>
<dbReference type="InterPro" id="IPR001789">
    <property type="entry name" value="Sig_transdc_resp-reg_receiver"/>
</dbReference>
<keyword evidence="8" id="KW-0472">Membrane</keyword>
<sequence>MHYQTGINTVFRRYNITVVVAFIVIILIAFSVASLRYFNQIAHHKQQSLAELQQEAQQLNFMLEQSVQAVVGIQEFAEYILKHPNQINIPMPSLLQQEEMFYLNKPLHDVIKQGKRLSSNITGIGQVSQFGELKKQEISMANALTPAFVAAQNILKEATWFYYISLDNFVNIYPWVDREIWQFSEKALNSPHNQSMRGLTPKNNRVIWSPPYLDAAGGGMNASLGTGVFYQDKLLGSIVIDLNLSRLHASLPELESSNQGFVLYNANNDVLLSKRLGKESLSYRASWQDLLPESLQGLNAKHLATIGDTERLGDWFIEKQLLTVNGWTLLKYQQYEDFSAPQYSDFIFVFAMLFIGLLAFLMLVNTMTKRTFIKPTTEFISHIEYCAEGDPGKVAPAADWLHWFQVVEELFAQNRSLLLQLTDQNDVLDSRVIEKTKALQETSAKHQRDYALLRSVMNAIPELIVFNDPNGLLMGCNKAFERLANHSVEQMLGINSASFMPVPLAEEIKILNAINNDIYPQQALIKAGEFIYQGYCNQFTDEQGNILGSISIFHDVTLQQTTQAALEKARDQAEYANRVKIQFLANMSHEVRTPINAMQGMMDLIAHTSLDTRQQHYLVNAQSASSTLLHLVDELLDLSKIEAGKMIVNQDAVNLPIIINKALKLNITNVDQQRVEIIVDMGADVPSNVVSDEMRLVQVLANLFNNAIKFTEQGQIKLTIDVLSIDETVAKLRFRVSDTGIGIASHNQSHLFNAFSQADESMTRKYGGSGLGLSICQQIIKLLGGKIKLTSQLGQGSELSFVLPFQIVQLDMLDKQSTSSVDTSAQRVEEETMTNLPAELSQPLLSDITIYAVDQSLSASFTQSIAKMNWLLHTVSSVEALCQLDIAENSVLLIGEADFVEQQSLQELIVPLAEFRLLCLCQPALTQLSNKACNYLDQLSIPYLLVDMPLFRYALDQISQALFYKDEHSAEQGKSLRVTVDNAQEYQETVIIKKETANGQECLITNDEESLQGVSVLLVEDNLVNQLVAKELLLNMHAKVTIADNGQGALELLAKHNFDVVLMDIQMPIMDGLTAAKHIRAQSKYQYLPIIAMTAHAREADKQQSLAAGMNLHMSKPVTGQALLSNIKTVLTNLNAV</sequence>
<feature type="domain" description="PAS" evidence="11">
    <location>
        <begin position="449"/>
        <end position="493"/>
    </location>
</feature>
<keyword evidence="4" id="KW-0808">Transferase</keyword>
<accession>A0A1Y5E4M3</accession>
<dbReference type="PROSITE" id="PS50110">
    <property type="entry name" value="RESPONSE_REGULATORY"/>
    <property type="match status" value="1"/>
</dbReference>
<dbReference type="PROSITE" id="PS50112">
    <property type="entry name" value="PAS"/>
    <property type="match status" value="1"/>
</dbReference>
<feature type="domain" description="Histidine kinase" evidence="9">
    <location>
        <begin position="586"/>
        <end position="807"/>
    </location>
</feature>
<dbReference type="InterPro" id="IPR000014">
    <property type="entry name" value="PAS"/>
</dbReference>
<dbReference type="Pfam" id="PF00512">
    <property type="entry name" value="HisKA"/>
    <property type="match status" value="1"/>
</dbReference>
<dbReference type="CDD" id="cd00082">
    <property type="entry name" value="HisKA"/>
    <property type="match status" value="1"/>
</dbReference>
<dbReference type="SUPFAM" id="SSF55874">
    <property type="entry name" value="ATPase domain of HSP90 chaperone/DNA topoisomerase II/histidine kinase"/>
    <property type="match status" value="1"/>
</dbReference>
<dbReference type="Pfam" id="PF02518">
    <property type="entry name" value="HATPase_c"/>
    <property type="match status" value="1"/>
</dbReference>
<feature type="transmembrane region" description="Helical" evidence="8">
    <location>
        <begin position="346"/>
        <end position="364"/>
    </location>
</feature>
<dbReference type="AlphaFoldDB" id="A0A1Y5E4M3"/>
<dbReference type="InterPro" id="IPR003661">
    <property type="entry name" value="HisK_dim/P_dom"/>
</dbReference>
<dbReference type="Proteomes" id="UP000243053">
    <property type="component" value="Unassembled WGS sequence"/>
</dbReference>
<dbReference type="Pfam" id="PF00989">
    <property type="entry name" value="PAS"/>
    <property type="match status" value="1"/>
</dbReference>
<evidence type="ECO:0000259" key="10">
    <source>
        <dbReference type="PROSITE" id="PS50110"/>
    </source>
</evidence>
<dbReference type="EMBL" id="MAAF01000109">
    <property type="protein sequence ID" value="OUR75607.1"/>
    <property type="molecule type" value="Genomic_DNA"/>
</dbReference>
<proteinExistence type="predicted"/>
<comment type="caution">
    <text evidence="12">The sequence shown here is derived from an EMBL/GenBank/DDBJ whole genome shotgun (WGS) entry which is preliminary data.</text>
</comment>
<dbReference type="PRINTS" id="PR00344">
    <property type="entry name" value="BCTRLSENSOR"/>
</dbReference>
<dbReference type="CDD" id="cd17546">
    <property type="entry name" value="REC_hyHK_CKI1_RcsC-like"/>
    <property type="match status" value="1"/>
</dbReference>
<feature type="domain" description="Response regulatory" evidence="10">
    <location>
        <begin position="1015"/>
        <end position="1131"/>
    </location>
</feature>
<dbReference type="PANTHER" id="PTHR43047:SF64">
    <property type="entry name" value="HISTIDINE KINASE CONTAINING CHEY-HOMOLOGOUS RECEIVER DOMAIN AND PAS DOMAIN-RELATED"/>
    <property type="match status" value="1"/>
</dbReference>
<evidence type="ECO:0000259" key="11">
    <source>
        <dbReference type="PROSITE" id="PS50112"/>
    </source>
</evidence>
<keyword evidence="5 12" id="KW-0418">Kinase</keyword>
<keyword evidence="8" id="KW-1133">Transmembrane helix</keyword>
<protein>
    <recommendedName>
        <fullName evidence="2">histidine kinase</fullName>
        <ecNumber evidence="2">2.7.13.3</ecNumber>
    </recommendedName>
</protein>
<dbReference type="EC" id="2.7.13.3" evidence="2"/>
<evidence type="ECO:0000256" key="6">
    <source>
        <dbReference type="ARBA" id="ARBA00023012"/>
    </source>
</evidence>
<keyword evidence="3 7" id="KW-0597">Phosphoprotein</keyword>
<dbReference type="GO" id="GO:0006355">
    <property type="term" value="P:regulation of DNA-templated transcription"/>
    <property type="evidence" value="ECO:0007669"/>
    <property type="project" value="InterPro"/>
</dbReference>
<evidence type="ECO:0000256" key="5">
    <source>
        <dbReference type="ARBA" id="ARBA00022777"/>
    </source>
</evidence>
<dbReference type="InterPro" id="IPR005467">
    <property type="entry name" value="His_kinase_dom"/>
</dbReference>
<dbReference type="PANTHER" id="PTHR43047">
    <property type="entry name" value="TWO-COMPONENT HISTIDINE PROTEIN KINASE"/>
    <property type="match status" value="1"/>
</dbReference>
<reference evidence="13" key="1">
    <citation type="journal article" date="2017" name="Proc. Natl. Acad. Sci. U.S.A.">
        <title>Simulation of Deepwater Horizon oil plume reveals substrate specialization within a complex community of hydrocarbon degraders.</title>
        <authorList>
            <person name="Hu P."/>
            <person name="Dubinsky E.A."/>
            <person name="Probst A.J."/>
            <person name="Wang J."/>
            <person name="Sieber C.M.K."/>
            <person name="Tom L.M."/>
            <person name="Gardinali P."/>
            <person name="Banfield J.F."/>
            <person name="Atlas R.M."/>
            <person name="Andersen G.L."/>
        </authorList>
    </citation>
    <scope>NUCLEOTIDE SEQUENCE [LARGE SCALE GENOMIC DNA]</scope>
</reference>
<dbReference type="SUPFAM" id="SSF55785">
    <property type="entry name" value="PYP-like sensor domain (PAS domain)"/>
    <property type="match status" value="1"/>
</dbReference>
<dbReference type="InterPro" id="IPR011006">
    <property type="entry name" value="CheY-like_superfamily"/>
</dbReference>